<dbReference type="GO" id="GO:0046512">
    <property type="term" value="P:sphingosine biosynthetic process"/>
    <property type="evidence" value="ECO:0007669"/>
    <property type="project" value="TreeGrafter"/>
</dbReference>
<dbReference type="SMART" id="SM00046">
    <property type="entry name" value="DAGKc"/>
    <property type="match status" value="1"/>
</dbReference>
<dbReference type="InterPro" id="IPR001206">
    <property type="entry name" value="Diacylglycerol_kinase_cat_dom"/>
</dbReference>
<accession>A0A0N5A3P7</accession>
<dbReference type="InterPro" id="IPR016064">
    <property type="entry name" value="NAD/diacylglycerol_kinase_sf"/>
</dbReference>
<keyword evidence="2" id="KW-1185">Reference proteome</keyword>
<dbReference type="PANTHER" id="PTHR12358:SF112">
    <property type="entry name" value="LD11247P-RELATED"/>
    <property type="match status" value="1"/>
</dbReference>
<dbReference type="GO" id="GO:0005737">
    <property type="term" value="C:cytoplasm"/>
    <property type="evidence" value="ECO:0007669"/>
    <property type="project" value="TreeGrafter"/>
</dbReference>
<feature type="domain" description="DAGKc" evidence="1">
    <location>
        <begin position="16"/>
        <end position="122"/>
    </location>
</feature>
<dbReference type="GO" id="GO:0016020">
    <property type="term" value="C:membrane"/>
    <property type="evidence" value="ECO:0007669"/>
    <property type="project" value="TreeGrafter"/>
</dbReference>
<evidence type="ECO:0000313" key="3">
    <source>
        <dbReference type="WBParaSite" id="PTRK_0001625100.1"/>
    </source>
</evidence>
<dbReference type="InterPro" id="IPR050187">
    <property type="entry name" value="Lipid_Phosphate_FormReg"/>
</dbReference>
<dbReference type="PANTHER" id="PTHR12358">
    <property type="entry name" value="SPHINGOSINE KINASE"/>
    <property type="match status" value="1"/>
</dbReference>
<evidence type="ECO:0000259" key="1">
    <source>
        <dbReference type="PROSITE" id="PS50146"/>
    </source>
</evidence>
<dbReference type="Gene3D" id="2.60.200.40">
    <property type="match status" value="1"/>
</dbReference>
<organism evidence="2 3">
    <name type="scientific">Parastrongyloides trichosuri</name>
    <name type="common">Possum-specific nematode worm</name>
    <dbReference type="NCBI Taxonomy" id="131310"/>
    <lineage>
        <taxon>Eukaryota</taxon>
        <taxon>Metazoa</taxon>
        <taxon>Ecdysozoa</taxon>
        <taxon>Nematoda</taxon>
        <taxon>Chromadorea</taxon>
        <taxon>Rhabditida</taxon>
        <taxon>Tylenchina</taxon>
        <taxon>Panagrolaimomorpha</taxon>
        <taxon>Strongyloidoidea</taxon>
        <taxon>Strongyloididae</taxon>
        <taxon>Parastrongyloides</taxon>
    </lineage>
</organism>
<dbReference type="AlphaFoldDB" id="A0A0N5A3P7"/>
<dbReference type="Pfam" id="PF00781">
    <property type="entry name" value="DAGK_cat"/>
    <property type="match status" value="1"/>
</dbReference>
<dbReference type="Proteomes" id="UP000038045">
    <property type="component" value="Unplaced"/>
</dbReference>
<evidence type="ECO:0000313" key="2">
    <source>
        <dbReference type="Proteomes" id="UP000038045"/>
    </source>
</evidence>
<proteinExistence type="predicted"/>
<protein>
    <submittedName>
        <fullName evidence="3">DAGKc domain-containing protein</fullName>
    </submittedName>
</protein>
<dbReference type="SUPFAM" id="SSF111331">
    <property type="entry name" value="NAD kinase/diacylglycerol kinase-like"/>
    <property type="match status" value="1"/>
</dbReference>
<dbReference type="STRING" id="131310.A0A0N5A3P7"/>
<dbReference type="InterPro" id="IPR017438">
    <property type="entry name" value="ATP-NAD_kinase_N"/>
</dbReference>
<sequence length="399" mass="45205">MFNICNFFCLDNCVSKTSNNVLIFLNPKSGAGTSIRDFNQKLLPALKENNIGFEAIVTEGKNHCFEVAKHKQNLNAFKAVIIMSGDGLVFEWVNGIYQRNDKSNILSKLPIGIVPTGSGNGLLSSVLSANNQSLQKNGFQERAIKNVSNPSALSSFVNLMHIETIHKNYVAFLSVGWGLLADIDIESERWRKALGSNRFFVEAVIKTIKLKTYKGKLWYYKKDLSSSYEDYNEKCLPVYSNNETLVTIDSLSIFDEDDSFHPEVLDDNYIEKNVPSLNETLPRTWKYIEEEFLFIYAVTISHISRDGFYMPNAKLDDSSIYLTYCLRKDIPSRFSIVQFLSDIENGNHLKHSFVKCIPVSSFRLESFNIESPIVVDGEIIETSKIQASMTDLKINVISK</sequence>
<dbReference type="PROSITE" id="PS50146">
    <property type="entry name" value="DAGK"/>
    <property type="match status" value="1"/>
</dbReference>
<dbReference type="Gene3D" id="3.40.50.10330">
    <property type="entry name" value="Probable inorganic polyphosphate/atp-NAD kinase, domain 1"/>
    <property type="match status" value="1"/>
</dbReference>
<dbReference type="GO" id="GO:0001727">
    <property type="term" value="F:lipid kinase activity"/>
    <property type="evidence" value="ECO:0007669"/>
    <property type="project" value="TreeGrafter"/>
</dbReference>
<name>A0A0N5A3P7_PARTI</name>
<dbReference type="WBParaSite" id="PTRK_0001625100.1">
    <property type="protein sequence ID" value="PTRK_0001625100.1"/>
    <property type="gene ID" value="PTRK_0001625100"/>
</dbReference>
<reference evidence="3" key="1">
    <citation type="submission" date="2017-02" db="UniProtKB">
        <authorList>
            <consortium name="WormBaseParasite"/>
        </authorList>
    </citation>
    <scope>IDENTIFICATION</scope>
</reference>